<accession>A0A6L7GCK7</accession>
<name>A0A6L7GCK7_9SPHN</name>
<gene>
    <name evidence="3" type="ORF">GRI44_00375</name>
</gene>
<sequence>MLHALIIEQNAVVGCELSKRLVELGFDSIDHAWTEEDAVKIAAKRPPDLVLVGDKIEAGNGISAARRICEQREVPVLLVTADSLQAKKRLAEGAILQGPFVLSKLPEAISCARTPAQFA</sequence>
<dbReference type="Pfam" id="PF00072">
    <property type="entry name" value="Response_reg"/>
    <property type="match status" value="1"/>
</dbReference>
<evidence type="ECO:0000256" key="1">
    <source>
        <dbReference type="PROSITE-ProRule" id="PRU00169"/>
    </source>
</evidence>
<evidence type="ECO:0000259" key="2">
    <source>
        <dbReference type="PROSITE" id="PS50110"/>
    </source>
</evidence>
<dbReference type="AlphaFoldDB" id="A0A6L7GCK7"/>
<comment type="caution">
    <text evidence="3">The sequence shown here is derived from an EMBL/GenBank/DDBJ whole genome shotgun (WGS) entry which is preliminary data.</text>
</comment>
<dbReference type="OrthoDB" id="7431150at2"/>
<keyword evidence="4" id="KW-1185">Reference proteome</keyword>
<reference evidence="3 4" key="1">
    <citation type="submission" date="2019-12" db="EMBL/GenBank/DDBJ databases">
        <title>Genomic-based taxomic classification of the family Erythrobacteraceae.</title>
        <authorList>
            <person name="Xu L."/>
        </authorList>
    </citation>
    <scope>NUCLEOTIDE SEQUENCE [LARGE SCALE GENOMIC DNA]</scope>
    <source>
        <strain evidence="3 4">KCTC 52259</strain>
    </source>
</reference>
<dbReference type="EMBL" id="WTYU01000001">
    <property type="protein sequence ID" value="MXP13225.1"/>
    <property type="molecule type" value="Genomic_DNA"/>
</dbReference>
<dbReference type="SUPFAM" id="SSF52172">
    <property type="entry name" value="CheY-like"/>
    <property type="match status" value="1"/>
</dbReference>
<dbReference type="InterPro" id="IPR001789">
    <property type="entry name" value="Sig_transdc_resp-reg_receiver"/>
</dbReference>
<evidence type="ECO:0000313" key="3">
    <source>
        <dbReference type="EMBL" id="MXP13225.1"/>
    </source>
</evidence>
<dbReference type="PROSITE" id="PS50110">
    <property type="entry name" value="RESPONSE_REGULATORY"/>
    <property type="match status" value="1"/>
</dbReference>
<protein>
    <submittedName>
        <fullName evidence="3">Response regulator</fullName>
    </submittedName>
</protein>
<dbReference type="Proteomes" id="UP000473531">
    <property type="component" value="Unassembled WGS sequence"/>
</dbReference>
<feature type="domain" description="Response regulatory" evidence="2">
    <location>
        <begin position="3"/>
        <end position="113"/>
    </location>
</feature>
<dbReference type="Gene3D" id="3.40.50.2300">
    <property type="match status" value="1"/>
</dbReference>
<dbReference type="GO" id="GO:0000160">
    <property type="term" value="P:phosphorelay signal transduction system"/>
    <property type="evidence" value="ECO:0007669"/>
    <property type="project" value="InterPro"/>
</dbReference>
<proteinExistence type="predicted"/>
<dbReference type="InterPro" id="IPR011006">
    <property type="entry name" value="CheY-like_superfamily"/>
</dbReference>
<dbReference type="RefSeq" id="WP_160599349.1">
    <property type="nucleotide sequence ID" value="NZ_WTYU01000001.1"/>
</dbReference>
<evidence type="ECO:0000313" key="4">
    <source>
        <dbReference type="Proteomes" id="UP000473531"/>
    </source>
</evidence>
<comment type="caution">
    <text evidence="1">Lacks conserved residue(s) required for the propagation of feature annotation.</text>
</comment>
<organism evidence="3 4">
    <name type="scientific">Allopontixanthobacter confluentis</name>
    <dbReference type="NCBI Taxonomy" id="1849021"/>
    <lineage>
        <taxon>Bacteria</taxon>
        <taxon>Pseudomonadati</taxon>
        <taxon>Pseudomonadota</taxon>
        <taxon>Alphaproteobacteria</taxon>
        <taxon>Sphingomonadales</taxon>
        <taxon>Erythrobacteraceae</taxon>
        <taxon>Allopontixanthobacter</taxon>
    </lineage>
</organism>